<evidence type="ECO:0000313" key="4">
    <source>
        <dbReference type="Proteomes" id="UP000029922"/>
    </source>
</evidence>
<evidence type="ECO:0000313" key="3">
    <source>
        <dbReference type="EMBL" id="TLE00782.1"/>
    </source>
</evidence>
<protein>
    <recommendedName>
        <fullName evidence="1">HdrB-like C-terminal domain-containing protein</fullName>
    </recommendedName>
</protein>
<evidence type="ECO:0000313" key="2">
    <source>
        <dbReference type="EMBL" id="STQ86534.1"/>
    </source>
</evidence>
<dbReference type="EMBL" id="UGJE01000002">
    <property type="protein sequence ID" value="STQ86534.1"/>
    <property type="molecule type" value="Genomic_DNA"/>
</dbReference>
<dbReference type="OrthoDB" id="5318783at2"/>
<organism evidence="2 5">
    <name type="scientific">Helicobacter muridarum</name>
    <dbReference type="NCBI Taxonomy" id="216"/>
    <lineage>
        <taxon>Bacteria</taxon>
        <taxon>Pseudomonadati</taxon>
        <taxon>Campylobacterota</taxon>
        <taxon>Epsilonproteobacteria</taxon>
        <taxon>Campylobacterales</taxon>
        <taxon>Helicobacteraceae</taxon>
        <taxon>Helicobacter</taxon>
    </lineage>
</organism>
<accession>A0A099TXY4</accession>
<dbReference type="AlphaFoldDB" id="A0A099TXY4"/>
<dbReference type="Gene3D" id="1.20.1050.140">
    <property type="match status" value="1"/>
</dbReference>
<dbReference type="STRING" id="216.LS73_00365"/>
<proteinExistence type="predicted"/>
<dbReference type="EMBL" id="JRPD02000005">
    <property type="protein sequence ID" value="TLE00782.1"/>
    <property type="molecule type" value="Genomic_DNA"/>
</dbReference>
<name>A0A099TXY4_9HELI</name>
<dbReference type="Gene3D" id="3.40.50.11810">
    <property type="match status" value="1"/>
</dbReference>
<reference evidence="2 5" key="2">
    <citation type="submission" date="2018-06" db="EMBL/GenBank/DDBJ databases">
        <authorList>
            <consortium name="Pathogen Informatics"/>
            <person name="Doyle S."/>
        </authorList>
    </citation>
    <scope>NUCLEOTIDE SEQUENCE [LARGE SCALE GENOMIC DNA]</scope>
    <source>
        <strain evidence="2 5">NCTC12714</strain>
    </source>
</reference>
<evidence type="ECO:0000313" key="5">
    <source>
        <dbReference type="Proteomes" id="UP000255139"/>
    </source>
</evidence>
<keyword evidence="5" id="KW-1185">Reference proteome</keyword>
<evidence type="ECO:0000259" key="1">
    <source>
        <dbReference type="Pfam" id="PF22196"/>
    </source>
</evidence>
<sequence>MYLLYDCFTNPSPFRVASQSVLKHLNIPYKVLSGNEKFKYHGGYYGRIGKIESFVFANVYNIWLAAKDNYILLALEEDSYANIICAISFIYNNEAIYDFIVKEAKANNMQLDISNLHKHILYFPSLLSKHIDNLGEHIKLRFISGSDIDSQVGLRNVYSVSNVGNMPRISANQLYGASGFSTCLYYSNRHYDCNLNYEYACLSRIFSDIGLQAFEMPFSMQSYTHSLSYNESIAYQKSGEIMYAGIDLGIDFLCVFSQSSYNIFDKQFKLCTKHCKRDKIEIPSLNLAQLLLVCMDKSQDAGFDLHSIKPNFVLGVIKAS</sequence>
<reference evidence="3 4" key="1">
    <citation type="journal article" date="2014" name="Genome Announc.">
        <title>Draft genome sequences of eight enterohepatic helicobacter species isolated from both laboratory and wild rodents.</title>
        <authorList>
            <person name="Sheh A."/>
            <person name="Shen Z."/>
            <person name="Fox J.G."/>
        </authorList>
    </citation>
    <scope>NUCLEOTIDE SEQUENCE [LARGE SCALE GENOMIC DNA]</scope>
    <source>
        <strain evidence="3 4">ST1</strain>
    </source>
</reference>
<dbReference type="RefSeq" id="WP_034556662.1">
    <property type="nucleotide sequence ID" value="NZ_FZML01000003.1"/>
</dbReference>
<dbReference type="InterPro" id="IPR054018">
    <property type="entry name" value="HdrB-like_C"/>
</dbReference>
<dbReference type="Proteomes" id="UP000255139">
    <property type="component" value="Unassembled WGS sequence"/>
</dbReference>
<dbReference type="Proteomes" id="UP000029922">
    <property type="component" value="Unassembled WGS sequence"/>
</dbReference>
<dbReference type="Pfam" id="PF22196">
    <property type="entry name" value="HdrB-like_C"/>
    <property type="match status" value="1"/>
</dbReference>
<gene>
    <name evidence="3" type="ORF">LS73_003795</name>
    <name evidence="2" type="ORF">NCTC12714_01341</name>
</gene>
<feature type="domain" description="HdrB-like C-terminal" evidence="1">
    <location>
        <begin position="223"/>
        <end position="307"/>
    </location>
</feature>